<accession>A0A2C5X7M3</accession>
<evidence type="ECO:0000256" key="1">
    <source>
        <dbReference type="SAM" id="SignalP"/>
    </source>
</evidence>
<comment type="caution">
    <text evidence="2">The sequence shown here is derived from an EMBL/GenBank/DDBJ whole genome shotgun (WGS) entry which is preliminary data.</text>
</comment>
<dbReference type="EMBL" id="NJET01000174">
    <property type="protein sequence ID" value="PHH59909.1"/>
    <property type="molecule type" value="Genomic_DNA"/>
</dbReference>
<dbReference type="Proteomes" id="UP000226192">
    <property type="component" value="Unassembled WGS sequence"/>
</dbReference>
<evidence type="ECO:0000313" key="2">
    <source>
        <dbReference type="EMBL" id="PHH59909.1"/>
    </source>
</evidence>
<keyword evidence="1" id="KW-0732">Signal</keyword>
<evidence type="ECO:0000313" key="3">
    <source>
        <dbReference type="Proteomes" id="UP000226192"/>
    </source>
</evidence>
<proteinExistence type="predicted"/>
<keyword evidence="3" id="KW-1185">Reference proteome</keyword>
<dbReference type="AlphaFoldDB" id="A0A2C5X7M3"/>
<organism evidence="2 3">
    <name type="scientific">Ophiocordyceps australis</name>
    <dbReference type="NCBI Taxonomy" id="1399860"/>
    <lineage>
        <taxon>Eukaryota</taxon>
        <taxon>Fungi</taxon>
        <taxon>Dikarya</taxon>
        <taxon>Ascomycota</taxon>
        <taxon>Pezizomycotina</taxon>
        <taxon>Sordariomycetes</taxon>
        <taxon>Hypocreomycetidae</taxon>
        <taxon>Hypocreales</taxon>
        <taxon>Ophiocordycipitaceae</taxon>
        <taxon>Ophiocordyceps</taxon>
    </lineage>
</organism>
<protein>
    <submittedName>
        <fullName evidence="2">Uncharacterized protein</fullName>
    </submittedName>
</protein>
<name>A0A2C5X7M3_9HYPO</name>
<feature type="chain" id="PRO_5013106992" evidence="1">
    <location>
        <begin position="18"/>
        <end position="120"/>
    </location>
</feature>
<dbReference type="OrthoDB" id="10635137at2759"/>
<sequence>MKTSAIFLNALIGLAAASFASIDSIGGAPEPVAALSRRQTQQQIQDAAQKAVAAADALANSVPLVQKLEQNLNNPQAAQDAAVEMSKELFVAQDRLKEMRDLVPSLPAFAMILDAQKQAK</sequence>
<feature type="signal peptide" evidence="1">
    <location>
        <begin position="1"/>
        <end position="17"/>
    </location>
</feature>
<gene>
    <name evidence="2" type="ORF">CDD81_2397</name>
</gene>
<reference evidence="2 3" key="1">
    <citation type="submission" date="2017-06" db="EMBL/GenBank/DDBJ databases">
        <title>Ant-infecting Ophiocordyceps genomes reveal a high diversity of potential behavioral manipulation genes and a possible major role for enterotoxins.</title>
        <authorList>
            <person name="De Bekker C."/>
            <person name="Evans H.C."/>
            <person name="Brachmann A."/>
            <person name="Hughes D.P."/>
        </authorList>
    </citation>
    <scope>NUCLEOTIDE SEQUENCE [LARGE SCALE GENOMIC DNA]</scope>
    <source>
        <strain evidence="2 3">Map64</strain>
    </source>
</reference>